<evidence type="ECO:0000313" key="1">
    <source>
        <dbReference type="EMBL" id="KAA1064683.1"/>
    </source>
</evidence>
<keyword evidence="2" id="KW-1185">Reference proteome</keyword>
<proteinExistence type="predicted"/>
<reference evidence="1 2" key="1">
    <citation type="submission" date="2019-05" db="EMBL/GenBank/DDBJ databases">
        <title>Emergence of the Ug99 lineage of the wheat stem rust pathogen through somatic hybridization.</title>
        <authorList>
            <person name="Li F."/>
            <person name="Upadhyaya N.M."/>
            <person name="Sperschneider J."/>
            <person name="Matny O."/>
            <person name="Nguyen-Phuc H."/>
            <person name="Mago R."/>
            <person name="Raley C."/>
            <person name="Miller M.E."/>
            <person name="Silverstein K.A.T."/>
            <person name="Henningsen E."/>
            <person name="Hirsch C.D."/>
            <person name="Visser B."/>
            <person name="Pretorius Z.A."/>
            <person name="Steffenson B.J."/>
            <person name="Schwessinger B."/>
            <person name="Dodds P.N."/>
            <person name="Figueroa M."/>
        </authorList>
    </citation>
    <scope>NUCLEOTIDE SEQUENCE [LARGE SCALE GENOMIC DNA]</scope>
    <source>
        <strain evidence="1">21-0</strain>
    </source>
</reference>
<dbReference type="OrthoDB" id="2512011at2759"/>
<gene>
    <name evidence="1" type="ORF">PGT21_011606</name>
</gene>
<sequence length="192" mass="21841">MKSQICIKIAMIWVDTKKKVFATTSVMGPRPHKAHTLIRGQSLTSLQAGILMALQYVRLPSTHYSPIITPKCGHTMARIPPNLADIFRLLLYRYYFPSEFRRSYGRRYLPPSGFTTFRFKEAVACGVDTLQAELTDKIKFGRLLQDPYTLQYHPPASVSYPLFSVSDELQIVINFIQAVAVGFLSKDFKRGC</sequence>
<accession>A0A5B0LL89</accession>
<dbReference type="AlphaFoldDB" id="A0A5B0LL89"/>
<name>A0A5B0LL89_PUCGR</name>
<dbReference type="EMBL" id="VSWC01000197">
    <property type="protein sequence ID" value="KAA1064683.1"/>
    <property type="molecule type" value="Genomic_DNA"/>
</dbReference>
<protein>
    <submittedName>
        <fullName evidence="1">Uncharacterized protein</fullName>
    </submittedName>
</protein>
<dbReference type="Proteomes" id="UP000324748">
    <property type="component" value="Unassembled WGS sequence"/>
</dbReference>
<comment type="caution">
    <text evidence="1">The sequence shown here is derived from an EMBL/GenBank/DDBJ whole genome shotgun (WGS) entry which is preliminary data.</text>
</comment>
<evidence type="ECO:0000313" key="2">
    <source>
        <dbReference type="Proteomes" id="UP000324748"/>
    </source>
</evidence>
<organism evidence="1 2">
    <name type="scientific">Puccinia graminis f. sp. tritici</name>
    <dbReference type="NCBI Taxonomy" id="56615"/>
    <lineage>
        <taxon>Eukaryota</taxon>
        <taxon>Fungi</taxon>
        <taxon>Dikarya</taxon>
        <taxon>Basidiomycota</taxon>
        <taxon>Pucciniomycotina</taxon>
        <taxon>Pucciniomycetes</taxon>
        <taxon>Pucciniales</taxon>
        <taxon>Pucciniaceae</taxon>
        <taxon>Puccinia</taxon>
    </lineage>
</organism>